<evidence type="ECO:0000313" key="7">
    <source>
        <dbReference type="Proteomes" id="UP000823893"/>
    </source>
</evidence>
<proteinExistence type="predicted"/>
<organism evidence="6 7">
    <name type="scientific">Candidatus Blautia merdigallinarum</name>
    <dbReference type="NCBI Taxonomy" id="2838495"/>
    <lineage>
        <taxon>Bacteria</taxon>
        <taxon>Bacillati</taxon>
        <taxon>Bacillota</taxon>
        <taxon>Clostridia</taxon>
        <taxon>Lachnospirales</taxon>
        <taxon>Lachnospiraceae</taxon>
        <taxon>Blautia</taxon>
    </lineage>
</organism>
<feature type="transmembrane region" description="Helical" evidence="5">
    <location>
        <begin position="129"/>
        <end position="153"/>
    </location>
</feature>
<keyword evidence="3 5" id="KW-1133">Transmembrane helix</keyword>
<dbReference type="Proteomes" id="UP000823893">
    <property type="component" value="Unassembled WGS sequence"/>
</dbReference>
<dbReference type="Pfam" id="PF02674">
    <property type="entry name" value="Colicin_V"/>
    <property type="match status" value="1"/>
</dbReference>
<dbReference type="InterPro" id="IPR003825">
    <property type="entry name" value="Colicin-V_CvpA"/>
</dbReference>
<keyword evidence="4 5" id="KW-0472">Membrane</keyword>
<dbReference type="EMBL" id="DWWV01000060">
    <property type="protein sequence ID" value="HJC10212.1"/>
    <property type="molecule type" value="Genomic_DNA"/>
</dbReference>
<evidence type="ECO:0000313" key="6">
    <source>
        <dbReference type="EMBL" id="HJC10212.1"/>
    </source>
</evidence>
<evidence type="ECO:0000256" key="2">
    <source>
        <dbReference type="ARBA" id="ARBA00022692"/>
    </source>
</evidence>
<dbReference type="GO" id="GO:0016020">
    <property type="term" value="C:membrane"/>
    <property type="evidence" value="ECO:0007669"/>
    <property type="project" value="UniProtKB-SubCell"/>
</dbReference>
<sequence length="232" mass="25911">MNWFSIIILAIPVAYIFGGVQKGMIRTAFSFLSVILTLVLSFALNPQITEFVQEKTPIYEMIQENCQASIARDTETKLSEETNSGEQNQFIQELPLPDSVKEILIENNNTQGYEHFLAETFSEYISHSIATIAVSILGMILTFLLISIVLHIVGGLLHGIFSLPVLNLFNRVGGAALGMIQGIFVVWIVFLVLSLFWDTAWAQRAVAMVQENSMTNYLYENNLLAQLLAGLF</sequence>
<gene>
    <name evidence="6" type="ORF">H9935_05275</name>
</gene>
<dbReference type="PANTHER" id="PTHR37306:SF1">
    <property type="entry name" value="COLICIN V PRODUCTION PROTEIN"/>
    <property type="match status" value="1"/>
</dbReference>
<evidence type="ECO:0000256" key="5">
    <source>
        <dbReference type="SAM" id="Phobius"/>
    </source>
</evidence>
<accession>A0A9D2SJE3</accession>
<reference evidence="6" key="1">
    <citation type="journal article" date="2021" name="PeerJ">
        <title>Extensive microbial diversity within the chicken gut microbiome revealed by metagenomics and culture.</title>
        <authorList>
            <person name="Gilroy R."/>
            <person name="Ravi A."/>
            <person name="Getino M."/>
            <person name="Pursley I."/>
            <person name="Horton D.L."/>
            <person name="Alikhan N.F."/>
            <person name="Baker D."/>
            <person name="Gharbi K."/>
            <person name="Hall N."/>
            <person name="Watson M."/>
            <person name="Adriaenssens E.M."/>
            <person name="Foster-Nyarko E."/>
            <person name="Jarju S."/>
            <person name="Secka A."/>
            <person name="Antonio M."/>
            <person name="Oren A."/>
            <person name="Chaudhuri R.R."/>
            <person name="La Ragione R."/>
            <person name="Hildebrand F."/>
            <person name="Pallen M.J."/>
        </authorList>
    </citation>
    <scope>NUCLEOTIDE SEQUENCE</scope>
    <source>
        <strain evidence="6">ChiSxjej6B18-287</strain>
    </source>
</reference>
<reference evidence="6" key="2">
    <citation type="submission" date="2021-04" db="EMBL/GenBank/DDBJ databases">
        <authorList>
            <person name="Gilroy R."/>
        </authorList>
    </citation>
    <scope>NUCLEOTIDE SEQUENCE</scope>
    <source>
        <strain evidence="6">ChiSxjej6B18-287</strain>
    </source>
</reference>
<feature type="transmembrane region" description="Helical" evidence="5">
    <location>
        <begin position="173"/>
        <end position="197"/>
    </location>
</feature>
<keyword evidence="2 5" id="KW-0812">Transmembrane</keyword>
<dbReference type="PANTHER" id="PTHR37306">
    <property type="entry name" value="COLICIN V PRODUCTION PROTEIN"/>
    <property type="match status" value="1"/>
</dbReference>
<evidence type="ECO:0000256" key="1">
    <source>
        <dbReference type="ARBA" id="ARBA00004141"/>
    </source>
</evidence>
<name>A0A9D2SJE3_9FIRM</name>
<evidence type="ECO:0000256" key="3">
    <source>
        <dbReference type="ARBA" id="ARBA00022989"/>
    </source>
</evidence>
<dbReference type="AlphaFoldDB" id="A0A9D2SJE3"/>
<evidence type="ECO:0000256" key="4">
    <source>
        <dbReference type="ARBA" id="ARBA00023136"/>
    </source>
</evidence>
<feature type="transmembrane region" description="Helical" evidence="5">
    <location>
        <begin position="28"/>
        <end position="45"/>
    </location>
</feature>
<comment type="subcellular location">
    <subcellularLocation>
        <location evidence="1">Membrane</location>
        <topology evidence="1">Multi-pass membrane protein</topology>
    </subcellularLocation>
</comment>
<dbReference type="GO" id="GO:0009403">
    <property type="term" value="P:toxin biosynthetic process"/>
    <property type="evidence" value="ECO:0007669"/>
    <property type="project" value="InterPro"/>
</dbReference>
<protein>
    <submittedName>
        <fullName evidence="6">CvpA family protein</fullName>
    </submittedName>
</protein>
<comment type="caution">
    <text evidence="6">The sequence shown here is derived from an EMBL/GenBank/DDBJ whole genome shotgun (WGS) entry which is preliminary data.</text>
</comment>